<sequence length="268" mass="30018">MRHRLSAGIRKIQKVLGRAPLLVKPSPGDTLYLYISTTPQAVSSVPIREDGGKQIPIYCTLGKPDTSGRSLKCTVKLREYDIFYLPQITIKAQALTDFVSEMTGTPLDKKSKKEVWLLHVDGSTTMQGGRAVKQVQGTYEVKEEIMMQYLQQIAELKARFESFQLIQIPSEENVKADCLSKLESTLDDCRTRHITIQHLPEPWAPLGIQAISPAEDWQTVGEILHNKSFTHTLLRCLSQQEGIHVLKEIHGDCCGAHAGTWILANKTL</sequence>
<dbReference type="Gene3D" id="3.30.420.10">
    <property type="entry name" value="Ribonuclease H-like superfamily/Ribonuclease H"/>
    <property type="match status" value="1"/>
</dbReference>
<gene>
    <name evidence="1" type="ORF">Slati_0401800</name>
</gene>
<comment type="caution">
    <text evidence="1">The sequence shown here is derived from an EMBL/GenBank/DDBJ whole genome shotgun (WGS) entry which is preliminary data.</text>
</comment>
<dbReference type="AlphaFoldDB" id="A0AAW2XVD5"/>
<protein>
    <recommendedName>
        <fullName evidence="2">RNase H type-1 domain-containing protein</fullName>
    </recommendedName>
</protein>
<dbReference type="PANTHER" id="PTHR48475">
    <property type="entry name" value="RIBONUCLEASE H"/>
    <property type="match status" value="1"/>
</dbReference>
<reference evidence="1" key="2">
    <citation type="journal article" date="2024" name="Plant">
        <title>Genomic evolution and insights into agronomic trait innovations of Sesamum species.</title>
        <authorList>
            <person name="Miao H."/>
            <person name="Wang L."/>
            <person name="Qu L."/>
            <person name="Liu H."/>
            <person name="Sun Y."/>
            <person name="Le M."/>
            <person name="Wang Q."/>
            <person name="Wei S."/>
            <person name="Zheng Y."/>
            <person name="Lin W."/>
            <person name="Duan Y."/>
            <person name="Cao H."/>
            <person name="Xiong S."/>
            <person name="Wang X."/>
            <person name="Wei L."/>
            <person name="Li C."/>
            <person name="Ma Q."/>
            <person name="Ju M."/>
            <person name="Zhao R."/>
            <person name="Li G."/>
            <person name="Mu C."/>
            <person name="Tian Q."/>
            <person name="Mei H."/>
            <person name="Zhang T."/>
            <person name="Gao T."/>
            <person name="Zhang H."/>
        </authorList>
    </citation>
    <scope>NUCLEOTIDE SEQUENCE</scope>
    <source>
        <strain evidence="1">KEN1</strain>
    </source>
</reference>
<dbReference type="GO" id="GO:0003676">
    <property type="term" value="F:nucleic acid binding"/>
    <property type="evidence" value="ECO:0007669"/>
    <property type="project" value="InterPro"/>
</dbReference>
<proteinExistence type="predicted"/>
<evidence type="ECO:0008006" key="2">
    <source>
        <dbReference type="Google" id="ProtNLM"/>
    </source>
</evidence>
<name>A0AAW2XVD5_9LAMI</name>
<organism evidence="1">
    <name type="scientific">Sesamum latifolium</name>
    <dbReference type="NCBI Taxonomy" id="2727402"/>
    <lineage>
        <taxon>Eukaryota</taxon>
        <taxon>Viridiplantae</taxon>
        <taxon>Streptophyta</taxon>
        <taxon>Embryophyta</taxon>
        <taxon>Tracheophyta</taxon>
        <taxon>Spermatophyta</taxon>
        <taxon>Magnoliopsida</taxon>
        <taxon>eudicotyledons</taxon>
        <taxon>Gunneridae</taxon>
        <taxon>Pentapetalae</taxon>
        <taxon>asterids</taxon>
        <taxon>lamiids</taxon>
        <taxon>Lamiales</taxon>
        <taxon>Pedaliaceae</taxon>
        <taxon>Sesamum</taxon>
    </lineage>
</organism>
<dbReference type="EMBL" id="JACGWN010000002">
    <property type="protein sequence ID" value="KAL0457746.1"/>
    <property type="molecule type" value="Genomic_DNA"/>
</dbReference>
<reference evidence="1" key="1">
    <citation type="submission" date="2020-06" db="EMBL/GenBank/DDBJ databases">
        <authorList>
            <person name="Li T."/>
            <person name="Hu X."/>
            <person name="Zhang T."/>
            <person name="Song X."/>
            <person name="Zhang H."/>
            <person name="Dai N."/>
            <person name="Sheng W."/>
            <person name="Hou X."/>
            <person name="Wei L."/>
        </authorList>
    </citation>
    <scope>NUCLEOTIDE SEQUENCE</scope>
    <source>
        <strain evidence="1">KEN1</strain>
        <tissue evidence="1">Leaf</tissue>
    </source>
</reference>
<accession>A0AAW2XVD5</accession>
<dbReference type="PANTHER" id="PTHR48475:SF2">
    <property type="entry name" value="RIBONUCLEASE H"/>
    <property type="match status" value="1"/>
</dbReference>
<dbReference type="InterPro" id="IPR036397">
    <property type="entry name" value="RNaseH_sf"/>
</dbReference>
<evidence type="ECO:0000313" key="1">
    <source>
        <dbReference type="EMBL" id="KAL0457746.1"/>
    </source>
</evidence>